<dbReference type="NCBIfam" id="TIGR00697">
    <property type="entry name" value="queuosine precursor transporter"/>
    <property type="match status" value="1"/>
</dbReference>
<dbReference type="HAMAP" id="MF_02088">
    <property type="entry name" value="Q_prec_transport"/>
    <property type="match status" value="1"/>
</dbReference>
<keyword evidence="1" id="KW-0472">Membrane</keyword>
<keyword evidence="1" id="KW-0813">Transport</keyword>
<keyword evidence="1" id="KW-1133">Transmembrane helix</keyword>
<feature type="transmembrane region" description="Helical" evidence="1">
    <location>
        <begin position="178"/>
        <end position="204"/>
    </location>
</feature>
<keyword evidence="1" id="KW-1003">Cell membrane</keyword>
<sequence length="256" mass="27981">MSDTKTVEDGRSGHPAPEHASFADAAGGYFTPVAVAFTAVLLISNVCVAKGVQFFSGSHVSFGPITVLPLTMDGAFFLFPLAYVIGDILSEVYGFRATRRIVYYGFGALLLMIICFQIVIKLPTGDLDQNGSAFGDVLGHTPQLAFAGIAGYFVGQFLNSITLVLIKEKTKEKHLWARLLGSTVAGEVGDTFVFCSIAATAIGIHTWGDYFNYTIVGFIWKTLVEMCVLPISYRCIAFLKKREPSYRPRERSAIYE</sequence>
<comment type="similarity">
    <text evidence="1">Belongs to the vitamin uptake transporter (VUT/ECF) (TC 2.A.88) family. Q precursor transporter subfamily.</text>
</comment>
<dbReference type="Pfam" id="PF02592">
    <property type="entry name" value="Vut_1"/>
    <property type="match status" value="1"/>
</dbReference>
<feature type="transmembrane region" description="Helical" evidence="1">
    <location>
        <begin position="144"/>
        <end position="166"/>
    </location>
</feature>
<dbReference type="PANTHER" id="PTHR34300">
    <property type="entry name" value="QUEUOSINE PRECURSOR TRANSPORTER-RELATED"/>
    <property type="match status" value="1"/>
</dbReference>
<gene>
    <name evidence="2" type="ORF">D7D52_28690</name>
</gene>
<reference evidence="2 3" key="1">
    <citation type="submission" date="2018-09" db="EMBL/GenBank/DDBJ databases">
        <title>Nocardia yunnanensis sp. nov., an actinomycete isolated from a soil sample.</title>
        <authorList>
            <person name="Zhang J."/>
        </authorList>
    </citation>
    <scope>NUCLEOTIDE SEQUENCE [LARGE SCALE GENOMIC DNA]</scope>
    <source>
        <strain evidence="2 3">CFHS0054</strain>
    </source>
</reference>
<feature type="transmembrane region" description="Helical" evidence="1">
    <location>
        <begin position="210"/>
        <end position="233"/>
    </location>
</feature>
<organism evidence="2 3">
    <name type="scientific">Nocardia yunnanensis</name>
    <dbReference type="NCBI Taxonomy" id="2382165"/>
    <lineage>
        <taxon>Bacteria</taxon>
        <taxon>Bacillati</taxon>
        <taxon>Actinomycetota</taxon>
        <taxon>Actinomycetes</taxon>
        <taxon>Mycobacteriales</taxon>
        <taxon>Nocardiaceae</taxon>
        <taxon>Nocardia</taxon>
    </lineage>
</organism>
<comment type="subcellular location">
    <subcellularLocation>
        <location evidence="1">Cell membrane</location>
        <topology evidence="1">Multi-pass membrane protein</topology>
    </subcellularLocation>
</comment>
<dbReference type="KEGG" id="nyu:D7D52_28690"/>
<comment type="function">
    <text evidence="1">Involved in the import of queuosine (Q) precursors, required for Q precursor salvage.</text>
</comment>
<protein>
    <recommendedName>
        <fullName evidence="1">Probable queuosine precursor transporter</fullName>
        <shortName evidence="1">Q precursor transporter</shortName>
    </recommendedName>
</protein>
<evidence type="ECO:0000313" key="2">
    <source>
        <dbReference type="EMBL" id="AYF77136.1"/>
    </source>
</evidence>
<name>A0A386ZI25_9NOCA</name>
<dbReference type="InterPro" id="IPR003744">
    <property type="entry name" value="YhhQ"/>
</dbReference>
<feature type="transmembrane region" description="Helical" evidence="1">
    <location>
        <begin position="67"/>
        <end position="89"/>
    </location>
</feature>
<dbReference type="RefSeq" id="WP_120741315.1">
    <property type="nucleotide sequence ID" value="NZ_CP032568.1"/>
</dbReference>
<keyword evidence="1" id="KW-0812">Transmembrane</keyword>
<proteinExistence type="inferred from homology"/>
<dbReference type="EMBL" id="CP032568">
    <property type="protein sequence ID" value="AYF77136.1"/>
    <property type="molecule type" value="Genomic_DNA"/>
</dbReference>
<dbReference type="GO" id="GO:0022857">
    <property type="term" value="F:transmembrane transporter activity"/>
    <property type="evidence" value="ECO:0007669"/>
    <property type="project" value="UniProtKB-UniRule"/>
</dbReference>
<evidence type="ECO:0000256" key="1">
    <source>
        <dbReference type="HAMAP-Rule" id="MF_02088"/>
    </source>
</evidence>
<dbReference type="Proteomes" id="UP000267164">
    <property type="component" value="Chromosome"/>
</dbReference>
<dbReference type="AlphaFoldDB" id="A0A386ZI25"/>
<dbReference type="OrthoDB" id="9805479at2"/>
<accession>A0A386ZI25</accession>
<dbReference type="GO" id="GO:0005886">
    <property type="term" value="C:plasma membrane"/>
    <property type="evidence" value="ECO:0007669"/>
    <property type="project" value="UniProtKB-SubCell"/>
</dbReference>
<feature type="transmembrane region" description="Helical" evidence="1">
    <location>
        <begin position="29"/>
        <end position="55"/>
    </location>
</feature>
<evidence type="ECO:0000313" key="3">
    <source>
        <dbReference type="Proteomes" id="UP000267164"/>
    </source>
</evidence>
<dbReference type="PANTHER" id="PTHR34300:SF2">
    <property type="entry name" value="QUEUOSINE PRECURSOR TRANSPORTER-RELATED"/>
    <property type="match status" value="1"/>
</dbReference>
<feature type="transmembrane region" description="Helical" evidence="1">
    <location>
        <begin position="101"/>
        <end position="120"/>
    </location>
</feature>
<keyword evidence="3" id="KW-1185">Reference proteome</keyword>